<dbReference type="EMBL" id="KZ679259">
    <property type="protein sequence ID" value="PTB43218.1"/>
    <property type="molecule type" value="Genomic_DNA"/>
</dbReference>
<dbReference type="AlphaFoldDB" id="A0A2T3ZEI4"/>
<organism evidence="2 3">
    <name type="scientific">Trichoderma asperellum (strain ATCC 204424 / CBS 433.97 / NBRC 101777)</name>
    <dbReference type="NCBI Taxonomy" id="1042311"/>
    <lineage>
        <taxon>Eukaryota</taxon>
        <taxon>Fungi</taxon>
        <taxon>Dikarya</taxon>
        <taxon>Ascomycota</taxon>
        <taxon>Pezizomycotina</taxon>
        <taxon>Sordariomycetes</taxon>
        <taxon>Hypocreomycetidae</taxon>
        <taxon>Hypocreales</taxon>
        <taxon>Hypocreaceae</taxon>
        <taxon>Trichoderma</taxon>
    </lineage>
</organism>
<keyword evidence="3" id="KW-1185">Reference proteome</keyword>
<accession>A0A2T3ZEI4</accession>
<gene>
    <name evidence="2" type="ORF">M441DRAFT_455123</name>
</gene>
<sequence length="76" mass="8341">MCWLPPKGETRHDWNSYQTPSLLVCFLMNPDHTPAVTKVISMPCSCFLAAPVVLGRAVAALLPIVMCGMVAWRLSP</sequence>
<keyword evidence="1" id="KW-0812">Transmembrane</keyword>
<reference evidence="2 3" key="1">
    <citation type="submission" date="2016-07" db="EMBL/GenBank/DDBJ databases">
        <title>Multiple horizontal gene transfer events from other fungi enriched the ability of initially mycotrophic Trichoderma (Ascomycota) to feed on dead plant biomass.</title>
        <authorList>
            <consortium name="DOE Joint Genome Institute"/>
            <person name="Aerts A."/>
            <person name="Atanasova L."/>
            <person name="Chenthamara K."/>
            <person name="Zhang J."/>
            <person name="Grujic M."/>
            <person name="Henrissat B."/>
            <person name="Kuo A."/>
            <person name="Salamov A."/>
            <person name="Lipzen A."/>
            <person name="Labutti K."/>
            <person name="Barry K."/>
            <person name="Miao Y."/>
            <person name="Rahimi M.J."/>
            <person name="Shen Q."/>
            <person name="Grigoriev I.V."/>
            <person name="Kubicek C.P."/>
            <person name="Druzhinina I.S."/>
        </authorList>
    </citation>
    <scope>NUCLEOTIDE SEQUENCE [LARGE SCALE GENOMIC DNA]</scope>
    <source>
        <strain evidence="2 3">CBS 433.97</strain>
    </source>
</reference>
<protein>
    <submittedName>
        <fullName evidence="2">Uncharacterized protein</fullName>
    </submittedName>
</protein>
<dbReference type="Proteomes" id="UP000240493">
    <property type="component" value="Unassembled WGS sequence"/>
</dbReference>
<evidence type="ECO:0000313" key="2">
    <source>
        <dbReference type="EMBL" id="PTB43218.1"/>
    </source>
</evidence>
<keyword evidence="1" id="KW-1133">Transmembrane helix</keyword>
<feature type="transmembrane region" description="Helical" evidence="1">
    <location>
        <begin position="48"/>
        <end position="72"/>
    </location>
</feature>
<proteinExistence type="predicted"/>
<keyword evidence="1" id="KW-0472">Membrane</keyword>
<evidence type="ECO:0000313" key="3">
    <source>
        <dbReference type="Proteomes" id="UP000240493"/>
    </source>
</evidence>
<name>A0A2T3ZEI4_TRIA4</name>
<evidence type="ECO:0000256" key="1">
    <source>
        <dbReference type="SAM" id="Phobius"/>
    </source>
</evidence>